<dbReference type="Proteomes" id="UP000179072">
    <property type="component" value="Unassembled WGS sequence"/>
</dbReference>
<keyword evidence="5 7" id="KW-1133">Transmembrane helix</keyword>
<feature type="transmembrane region" description="Helical" evidence="7">
    <location>
        <begin position="195"/>
        <end position="213"/>
    </location>
</feature>
<feature type="transmembrane region" description="Helical" evidence="7">
    <location>
        <begin position="112"/>
        <end position="130"/>
    </location>
</feature>
<organism evidence="8 9">
    <name type="scientific">Candidatus Roizmanbacteria bacterium RIFCSPLOWO2_01_FULL_38_11</name>
    <dbReference type="NCBI Taxonomy" id="1802060"/>
    <lineage>
        <taxon>Bacteria</taxon>
        <taxon>Candidatus Roizmaniibacteriota</taxon>
    </lineage>
</organism>
<proteinExistence type="inferred from homology"/>
<keyword evidence="6 7" id="KW-0472">Membrane</keyword>
<dbReference type="GO" id="GO:0008961">
    <property type="term" value="F:phosphatidylglycerol-prolipoprotein diacylglyceryl transferase activity"/>
    <property type="evidence" value="ECO:0007669"/>
    <property type="project" value="InterPro"/>
</dbReference>
<evidence type="ECO:0000256" key="1">
    <source>
        <dbReference type="ARBA" id="ARBA00007150"/>
    </source>
</evidence>
<name>A0A1F7INJ2_9BACT</name>
<sequence>MLPILIDFGFIRIYTMGVFMALSFFIGAFWLWKTIKLTAFKEEDIFDGLFISMIGGLFFSRLLYVLFNFNKFGFNLLKFILINGYPGLSLFGGLVGGLATFYVFCRYRKINFWEIVDYVATPLFFALAIGKVGSFLSGSDIGTQTHFFLRTYYIGYEGGRHLTALYEAVLFSLGALFSYRMLFKVRRNRSEEGTPFLYFLVYFSGIQIILDNLKENHLYFAGLSFNLIGGIIIFLITTGYLIYIYRNKIRHILQTLQIRKKEHVKK</sequence>
<dbReference type="EMBL" id="MGAK01000011">
    <property type="protein sequence ID" value="OGK44842.1"/>
    <property type="molecule type" value="Genomic_DNA"/>
</dbReference>
<comment type="caution">
    <text evidence="8">The sequence shown here is derived from an EMBL/GenBank/DDBJ whole genome shotgun (WGS) entry which is preliminary data.</text>
</comment>
<keyword evidence="3" id="KW-0808">Transferase</keyword>
<accession>A0A1F7INJ2</accession>
<feature type="transmembrane region" description="Helical" evidence="7">
    <location>
        <begin position="219"/>
        <end position="243"/>
    </location>
</feature>
<evidence type="ECO:0000256" key="7">
    <source>
        <dbReference type="SAM" id="Phobius"/>
    </source>
</evidence>
<gene>
    <name evidence="8" type="ORF">A2957_03030</name>
</gene>
<evidence type="ECO:0000313" key="8">
    <source>
        <dbReference type="EMBL" id="OGK44842.1"/>
    </source>
</evidence>
<keyword evidence="2" id="KW-1003">Cell membrane</keyword>
<dbReference type="GO" id="GO:0042158">
    <property type="term" value="P:lipoprotein biosynthetic process"/>
    <property type="evidence" value="ECO:0007669"/>
    <property type="project" value="InterPro"/>
</dbReference>
<dbReference type="Pfam" id="PF01790">
    <property type="entry name" value="LGT"/>
    <property type="match status" value="1"/>
</dbReference>
<evidence type="ECO:0000313" key="9">
    <source>
        <dbReference type="Proteomes" id="UP000179072"/>
    </source>
</evidence>
<protein>
    <recommendedName>
        <fullName evidence="10">Phosphatidylglycerol--prolipoprotein diacylglyceryl transferase</fullName>
    </recommendedName>
</protein>
<evidence type="ECO:0000256" key="3">
    <source>
        <dbReference type="ARBA" id="ARBA00022679"/>
    </source>
</evidence>
<dbReference type="PANTHER" id="PTHR30589:SF0">
    <property type="entry name" value="PHOSPHATIDYLGLYCEROL--PROLIPOPROTEIN DIACYLGLYCERYL TRANSFERASE"/>
    <property type="match status" value="1"/>
</dbReference>
<evidence type="ECO:0000256" key="5">
    <source>
        <dbReference type="ARBA" id="ARBA00022989"/>
    </source>
</evidence>
<evidence type="ECO:0000256" key="2">
    <source>
        <dbReference type="ARBA" id="ARBA00022475"/>
    </source>
</evidence>
<dbReference type="PANTHER" id="PTHR30589">
    <property type="entry name" value="PROLIPOPROTEIN DIACYLGLYCERYL TRANSFERASE"/>
    <property type="match status" value="1"/>
</dbReference>
<evidence type="ECO:0000256" key="6">
    <source>
        <dbReference type="ARBA" id="ARBA00023136"/>
    </source>
</evidence>
<dbReference type="InterPro" id="IPR001640">
    <property type="entry name" value="Lgt"/>
</dbReference>
<feature type="transmembrane region" description="Helical" evidence="7">
    <location>
        <begin position="12"/>
        <end position="32"/>
    </location>
</feature>
<feature type="transmembrane region" description="Helical" evidence="7">
    <location>
        <begin position="44"/>
        <end position="67"/>
    </location>
</feature>
<evidence type="ECO:0008006" key="10">
    <source>
        <dbReference type="Google" id="ProtNLM"/>
    </source>
</evidence>
<feature type="transmembrane region" description="Helical" evidence="7">
    <location>
        <begin position="164"/>
        <end position="183"/>
    </location>
</feature>
<keyword evidence="4 7" id="KW-0812">Transmembrane</keyword>
<evidence type="ECO:0000256" key="4">
    <source>
        <dbReference type="ARBA" id="ARBA00022692"/>
    </source>
</evidence>
<dbReference type="AlphaFoldDB" id="A0A1F7INJ2"/>
<dbReference type="GO" id="GO:0005886">
    <property type="term" value="C:plasma membrane"/>
    <property type="evidence" value="ECO:0007669"/>
    <property type="project" value="InterPro"/>
</dbReference>
<feature type="transmembrane region" description="Helical" evidence="7">
    <location>
        <begin position="87"/>
        <end position="105"/>
    </location>
</feature>
<reference evidence="8 9" key="1">
    <citation type="journal article" date="2016" name="Nat. Commun.">
        <title>Thousands of microbial genomes shed light on interconnected biogeochemical processes in an aquifer system.</title>
        <authorList>
            <person name="Anantharaman K."/>
            <person name="Brown C.T."/>
            <person name="Hug L.A."/>
            <person name="Sharon I."/>
            <person name="Castelle C.J."/>
            <person name="Probst A.J."/>
            <person name="Thomas B.C."/>
            <person name="Singh A."/>
            <person name="Wilkins M.J."/>
            <person name="Karaoz U."/>
            <person name="Brodie E.L."/>
            <person name="Williams K.H."/>
            <person name="Hubbard S.S."/>
            <person name="Banfield J.F."/>
        </authorList>
    </citation>
    <scope>NUCLEOTIDE SEQUENCE [LARGE SCALE GENOMIC DNA]</scope>
</reference>
<dbReference type="STRING" id="1802060.A2957_03030"/>
<comment type="similarity">
    <text evidence="1">Belongs to the Lgt family.</text>
</comment>